<feature type="transmembrane region" description="Helical" evidence="4">
    <location>
        <begin position="249"/>
        <end position="270"/>
    </location>
</feature>
<name>A0A3T1CY80_9BACL</name>
<proteinExistence type="inferred from homology"/>
<protein>
    <submittedName>
        <fullName evidence="7">Glycosyl transferase</fullName>
    </submittedName>
</protein>
<evidence type="ECO:0000259" key="6">
    <source>
        <dbReference type="Pfam" id="PF13632"/>
    </source>
</evidence>
<dbReference type="SUPFAM" id="SSF53448">
    <property type="entry name" value="Nucleotide-diphospho-sugar transferases"/>
    <property type="match status" value="1"/>
</dbReference>
<feature type="transmembrane region" description="Helical" evidence="4">
    <location>
        <begin position="225"/>
        <end position="243"/>
    </location>
</feature>
<dbReference type="Gene3D" id="3.90.550.10">
    <property type="entry name" value="Spore Coat Polysaccharide Biosynthesis Protein SpsA, Chain A"/>
    <property type="match status" value="1"/>
</dbReference>
<keyword evidence="4" id="KW-0472">Membrane</keyword>
<dbReference type="GO" id="GO:0016757">
    <property type="term" value="F:glycosyltransferase activity"/>
    <property type="evidence" value="ECO:0007669"/>
    <property type="project" value="UniProtKB-KW"/>
</dbReference>
<dbReference type="InterPro" id="IPR001173">
    <property type="entry name" value="Glyco_trans_2-like"/>
</dbReference>
<organism evidence="7 8">
    <name type="scientific">Cohnella abietis</name>
    <dbReference type="NCBI Taxonomy" id="2507935"/>
    <lineage>
        <taxon>Bacteria</taxon>
        <taxon>Bacillati</taxon>
        <taxon>Bacillota</taxon>
        <taxon>Bacilli</taxon>
        <taxon>Bacillales</taxon>
        <taxon>Paenibacillaceae</taxon>
        <taxon>Cohnella</taxon>
    </lineage>
</organism>
<dbReference type="SUPFAM" id="SSF160246">
    <property type="entry name" value="EspE N-terminal domain-like"/>
    <property type="match status" value="2"/>
</dbReference>
<dbReference type="EMBL" id="AP019400">
    <property type="protein sequence ID" value="BBI30705.1"/>
    <property type="molecule type" value="Genomic_DNA"/>
</dbReference>
<feature type="domain" description="Glycosyltransferase 2-like" evidence="6">
    <location>
        <begin position="380"/>
        <end position="577"/>
    </location>
</feature>
<feature type="transmembrane region" description="Helical" evidence="4">
    <location>
        <begin position="636"/>
        <end position="657"/>
    </location>
</feature>
<evidence type="ECO:0000313" key="8">
    <source>
        <dbReference type="Proteomes" id="UP000289856"/>
    </source>
</evidence>
<dbReference type="PANTHER" id="PTHR43630">
    <property type="entry name" value="POLY-BETA-1,6-N-ACETYL-D-GLUCOSAMINE SYNTHASE"/>
    <property type="match status" value="1"/>
</dbReference>
<evidence type="ECO:0000256" key="4">
    <source>
        <dbReference type="SAM" id="Phobius"/>
    </source>
</evidence>
<evidence type="ECO:0000256" key="1">
    <source>
        <dbReference type="ARBA" id="ARBA00006739"/>
    </source>
</evidence>
<dbReference type="Proteomes" id="UP000289856">
    <property type="component" value="Chromosome"/>
</dbReference>
<sequence length="686" mass="79092">MKVLRIGDVLLEEGVITEAQLQEAIDYQTKLGGRLGDIIAELHGVDRDLIQRITQQVPVKGRLGDMLVSTGQISQEQLDHALAFQQKSGGILGDILLSLRFIEPDRLYRAIATQNNIGRIGLEFSFEKEDKLPEAMARSYNAVVINRDFNRYLIAVSTILTSEQVAELEEHLGKPVEQVMATRDEMEFFWKEVYVEELLQESTEKLIFERPENSAHITFTLSQRIGFYLSCVLLVGGLLWNWLWTLIILNIGIQIGYLIMSVFKYSILIFGARKTSQLRFTDEEIAAIDERSLPIYSILVPIYKESNIIPMLLNNIENLDYPKSKLDVRLLIEEDDVEAQQLLKMKKLPPYFTVLVVPHSLPKTKPKACNYGLIRARGEYVVIYDAEDRPDPDQLKKVYLAFQASPDNCCCIQAKLNYFNSNQNLLTRWFTHEYSMWFELLLPGVMKLDIPIPLGGTSNHFKTDVLKKINAWDPYNVTEDADLGIRLYKEGYKTAIVDSRTWEEATSRVGNWIRQRSRWIKGYMQTWLVHMRNPVQLWRDLGPKGFFGFHAMVLATPLLPLLNPIFWTMLLLWYLAKVEFIPLFFPGPIYYFAAFELFIGNFIFVYSLTVGIYWVTKELHEKGNKVFSFSLIKYTLLSPIYWVLMSIAAIKAAIQLITKPFYWEKTTHGHATTDTHLTESTVDKGM</sequence>
<feature type="domain" description="Type II secretion system protein GspE N-terminal" evidence="5">
    <location>
        <begin position="131"/>
        <end position="194"/>
    </location>
</feature>
<feature type="transmembrane region" description="Helical" evidence="4">
    <location>
        <begin position="588"/>
        <end position="615"/>
    </location>
</feature>
<dbReference type="InterPro" id="IPR037257">
    <property type="entry name" value="T2SS_E_N_sf"/>
</dbReference>
<dbReference type="KEGG" id="cohn:KCTCHS21_01040"/>
<comment type="similarity">
    <text evidence="1">Belongs to the glycosyltransferase 2 family.</text>
</comment>
<feature type="transmembrane region" description="Helical" evidence="4">
    <location>
        <begin position="546"/>
        <end position="576"/>
    </location>
</feature>
<dbReference type="AlphaFoldDB" id="A0A3T1CY80"/>
<keyword evidence="4" id="KW-0812">Transmembrane</keyword>
<dbReference type="Pfam" id="PF13632">
    <property type="entry name" value="Glyco_trans_2_3"/>
    <property type="match status" value="1"/>
</dbReference>
<dbReference type="InterPro" id="IPR029044">
    <property type="entry name" value="Nucleotide-diphossugar_trans"/>
</dbReference>
<evidence type="ECO:0000256" key="3">
    <source>
        <dbReference type="ARBA" id="ARBA00022679"/>
    </source>
</evidence>
<keyword evidence="4" id="KW-1133">Transmembrane helix</keyword>
<evidence type="ECO:0000259" key="5">
    <source>
        <dbReference type="Pfam" id="PF05157"/>
    </source>
</evidence>
<evidence type="ECO:0000313" key="7">
    <source>
        <dbReference type="EMBL" id="BBI30705.1"/>
    </source>
</evidence>
<keyword evidence="3 7" id="KW-0808">Transferase</keyword>
<evidence type="ECO:0000256" key="2">
    <source>
        <dbReference type="ARBA" id="ARBA00022676"/>
    </source>
</evidence>
<accession>A0A3T1CY80</accession>
<keyword evidence="2" id="KW-0328">Glycosyltransferase</keyword>
<dbReference type="PANTHER" id="PTHR43630:SF1">
    <property type="entry name" value="POLY-BETA-1,6-N-ACETYL-D-GLUCOSAMINE SYNTHASE"/>
    <property type="match status" value="1"/>
</dbReference>
<reference evidence="7 8" key="1">
    <citation type="submission" date="2019-01" db="EMBL/GenBank/DDBJ databases">
        <title>Complete genome sequence of Cohnella hallensis HS21 isolated from Korean fir (Abies koreana) rhizospheric soil.</title>
        <authorList>
            <person name="Jiang L."/>
            <person name="Kang S.W."/>
            <person name="Kim S."/>
            <person name="Jung J."/>
            <person name="Kim C.Y."/>
            <person name="Kim D.H."/>
            <person name="Kim S.W."/>
            <person name="Lee J."/>
        </authorList>
    </citation>
    <scope>NUCLEOTIDE SEQUENCE [LARGE SCALE GENOMIC DNA]</scope>
    <source>
        <strain evidence="7 8">HS21</strain>
    </source>
</reference>
<dbReference type="Pfam" id="PF05157">
    <property type="entry name" value="MshEN"/>
    <property type="match status" value="1"/>
</dbReference>
<dbReference type="Gene3D" id="3.30.300.160">
    <property type="entry name" value="Type II secretion system, protein E, N-terminal domain"/>
    <property type="match status" value="1"/>
</dbReference>
<gene>
    <name evidence="7" type="ORF">KCTCHS21_01040</name>
</gene>
<dbReference type="InterPro" id="IPR007831">
    <property type="entry name" value="T2SS_GspE_N"/>
</dbReference>
<keyword evidence="8" id="KW-1185">Reference proteome</keyword>
<dbReference type="CDD" id="cd06427">
    <property type="entry name" value="CESA_like_2"/>
    <property type="match status" value="1"/>
</dbReference>